<dbReference type="Gene3D" id="3.30.420.10">
    <property type="entry name" value="Ribonuclease H-like superfamily/Ribonuclease H"/>
    <property type="match status" value="1"/>
</dbReference>
<keyword evidence="10" id="KW-0229">DNA integration</keyword>
<feature type="domain" description="CCHC-type" evidence="16">
    <location>
        <begin position="356"/>
        <end position="371"/>
    </location>
</feature>
<evidence type="ECO:0000256" key="13">
    <source>
        <dbReference type="ARBA" id="ARBA00023268"/>
    </source>
</evidence>
<evidence type="ECO:0000256" key="10">
    <source>
        <dbReference type="ARBA" id="ARBA00022908"/>
    </source>
</evidence>
<dbReference type="InterPro" id="IPR041577">
    <property type="entry name" value="RT_RNaseH_2"/>
</dbReference>
<dbReference type="InterPro" id="IPR036875">
    <property type="entry name" value="Znf_CCHC_sf"/>
</dbReference>
<evidence type="ECO:0000256" key="6">
    <source>
        <dbReference type="ARBA" id="ARBA00022759"/>
    </source>
</evidence>
<dbReference type="InterPro" id="IPR043502">
    <property type="entry name" value="DNA/RNA_pol_sf"/>
</dbReference>
<feature type="domain" description="Reverse transcriptase" evidence="17">
    <location>
        <begin position="1194"/>
        <end position="1373"/>
    </location>
</feature>
<dbReference type="InterPro" id="IPR050951">
    <property type="entry name" value="Retrovirus_Pol_polyprotein"/>
</dbReference>
<keyword evidence="7" id="KW-0378">Hydrolase</keyword>
<organism evidence="19 20">
    <name type="scientific">Tanacetum coccineum</name>
    <dbReference type="NCBI Taxonomy" id="301880"/>
    <lineage>
        <taxon>Eukaryota</taxon>
        <taxon>Viridiplantae</taxon>
        <taxon>Streptophyta</taxon>
        <taxon>Embryophyta</taxon>
        <taxon>Tracheophyta</taxon>
        <taxon>Spermatophyta</taxon>
        <taxon>Magnoliopsida</taxon>
        <taxon>eudicotyledons</taxon>
        <taxon>Gunneridae</taxon>
        <taxon>Pentapetalae</taxon>
        <taxon>asterids</taxon>
        <taxon>campanulids</taxon>
        <taxon>Asterales</taxon>
        <taxon>Asteraceae</taxon>
        <taxon>Asteroideae</taxon>
        <taxon>Anthemideae</taxon>
        <taxon>Anthemidinae</taxon>
        <taxon>Tanacetum</taxon>
    </lineage>
</organism>
<dbReference type="Pfam" id="PF17921">
    <property type="entry name" value="Integrase_H2C2"/>
    <property type="match status" value="1"/>
</dbReference>
<keyword evidence="3" id="KW-0548">Nucleotidyltransferase</keyword>
<dbReference type="Gene3D" id="3.30.70.270">
    <property type="match status" value="4"/>
</dbReference>
<evidence type="ECO:0000256" key="7">
    <source>
        <dbReference type="ARBA" id="ARBA00022801"/>
    </source>
</evidence>
<dbReference type="InterPro" id="IPR021109">
    <property type="entry name" value="Peptidase_aspartic_dom_sf"/>
</dbReference>
<dbReference type="Proteomes" id="UP001151760">
    <property type="component" value="Unassembled WGS sequence"/>
</dbReference>
<feature type="region of interest" description="Disordered" evidence="15">
    <location>
        <begin position="758"/>
        <end position="818"/>
    </location>
</feature>
<feature type="compositionally biased region" description="Polar residues" evidence="15">
    <location>
        <begin position="2984"/>
        <end position="2998"/>
    </location>
</feature>
<evidence type="ECO:0000256" key="5">
    <source>
        <dbReference type="ARBA" id="ARBA00022750"/>
    </source>
</evidence>
<dbReference type="InterPro" id="IPR000477">
    <property type="entry name" value="RT_dom"/>
</dbReference>
<dbReference type="Gene3D" id="2.40.70.10">
    <property type="entry name" value="Acid Proteases"/>
    <property type="match status" value="2"/>
</dbReference>
<feature type="compositionally biased region" description="Polar residues" evidence="15">
    <location>
        <begin position="2963"/>
        <end position="2975"/>
    </location>
</feature>
<dbReference type="InterPro" id="IPR036397">
    <property type="entry name" value="RNaseH_sf"/>
</dbReference>
<evidence type="ECO:0000256" key="14">
    <source>
        <dbReference type="PROSITE-ProRule" id="PRU00047"/>
    </source>
</evidence>
<dbReference type="InterPro" id="IPR001584">
    <property type="entry name" value="Integrase_cat-core"/>
</dbReference>
<dbReference type="Pfam" id="PF00078">
    <property type="entry name" value="RVT_1"/>
    <property type="match status" value="2"/>
</dbReference>
<keyword evidence="2" id="KW-0808">Transferase</keyword>
<protein>
    <submittedName>
        <fullName evidence="19">Reverse transcriptase domain-containing protein</fullName>
    </submittedName>
</protein>
<evidence type="ECO:0000259" key="17">
    <source>
        <dbReference type="PROSITE" id="PS50878"/>
    </source>
</evidence>
<dbReference type="Gene3D" id="3.10.10.10">
    <property type="entry name" value="HIV Type 1 Reverse Transcriptase, subunit A, domain 1"/>
    <property type="match status" value="1"/>
</dbReference>
<keyword evidence="5" id="KW-0064">Aspartyl protease</keyword>
<evidence type="ECO:0000256" key="12">
    <source>
        <dbReference type="ARBA" id="ARBA00023125"/>
    </source>
</evidence>
<feature type="compositionally biased region" description="Basic residues" evidence="15">
    <location>
        <begin position="1"/>
        <end position="12"/>
    </location>
</feature>
<keyword evidence="4" id="KW-0540">Nuclease</keyword>
<feature type="compositionally biased region" description="Polar residues" evidence="15">
    <location>
        <begin position="852"/>
        <end position="863"/>
    </location>
</feature>
<dbReference type="PROSITE" id="PS50994">
    <property type="entry name" value="INTEGRASE"/>
    <property type="match status" value="1"/>
</dbReference>
<dbReference type="GO" id="GO:0003964">
    <property type="term" value="F:RNA-directed DNA polymerase activity"/>
    <property type="evidence" value="ECO:0007669"/>
    <property type="project" value="UniProtKB-KW"/>
</dbReference>
<dbReference type="EMBL" id="BQNB010010964">
    <property type="protein sequence ID" value="GJS84308.1"/>
    <property type="molecule type" value="Genomic_DNA"/>
</dbReference>
<feature type="region of interest" description="Disordered" evidence="15">
    <location>
        <begin position="2947"/>
        <end position="3025"/>
    </location>
</feature>
<evidence type="ECO:0000256" key="15">
    <source>
        <dbReference type="SAM" id="MobiDB-lite"/>
    </source>
</evidence>
<feature type="domain" description="Integrase catalytic" evidence="18">
    <location>
        <begin position="1630"/>
        <end position="1743"/>
    </location>
</feature>
<dbReference type="Pfam" id="PF00098">
    <property type="entry name" value="zf-CCHC"/>
    <property type="match status" value="3"/>
</dbReference>
<dbReference type="PROSITE" id="PS50158">
    <property type="entry name" value="ZF_CCHC"/>
    <property type="match status" value="3"/>
</dbReference>
<feature type="compositionally biased region" description="Basic and acidic residues" evidence="15">
    <location>
        <begin position="236"/>
        <end position="246"/>
    </location>
</feature>
<keyword evidence="14" id="KW-0862">Zinc</keyword>
<evidence type="ECO:0000313" key="19">
    <source>
        <dbReference type="EMBL" id="GJS84308.1"/>
    </source>
</evidence>
<feature type="region of interest" description="Disordered" evidence="15">
    <location>
        <begin position="312"/>
        <end position="345"/>
    </location>
</feature>
<dbReference type="SUPFAM" id="SSF56672">
    <property type="entry name" value="DNA/RNA polymerases"/>
    <property type="match status" value="2"/>
</dbReference>
<keyword evidence="14" id="KW-0479">Metal-binding</keyword>
<dbReference type="InterPro" id="IPR012337">
    <property type="entry name" value="RNaseH-like_sf"/>
</dbReference>
<dbReference type="Gene3D" id="1.10.340.70">
    <property type="match status" value="1"/>
</dbReference>
<feature type="region of interest" description="Disordered" evidence="15">
    <location>
        <begin position="835"/>
        <end position="863"/>
    </location>
</feature>
<keyword evidence="14" id="KW-0863">Zinc-finger</keyword>
<keyword evidence="6" id="KW-0255">Endonuclease</keyword>
<keyword evidence="13" id="KW-0511">Multifunctional enzyme</keyword>
<evidence type="ECO:0000256" key="4">
    <source>
        <dbReference type="ARBA" id="ARBA00022722"/>
    </source>
</evidence>
<feature type="compositionally biased region" description="Low complexity" evidence="15">
    <location>
        <begin position="319"/>
        <end position="343"/>
    </location>
</feature>
<accession>A0ABQ4Z627</accession>
<feature type="domain" description="CCHC-type" evidence="16">
    <location>
        <begin position="922"/>
        <end position="937"/>
    </location>
</feature>
<keyword evidence="11 19" id="KW-0695">RNA-directed DNA polymerase</keyword>
<feature type="compositionally biased region" description="Polar residues" evidence="15">
    <location>
        <begin position="247"/>
        <end position="263"/>
    </location>
</feature>
<evidence type="ECO:0000259" key="18">
    <source>
        <dbReference type="PROSITE" id="PS50994"/>
    </source>
</evidence>
<dbReference type="SUPFAM" id="SSF53098">
    <property type="entry name" value="Ribonuclease H-like"/>
    <property type="match status" value="2"/>
</dbReference>
<evidence type="ECO:0000256" key="11">
    <source>
        <dbReference type="ARBA" id="ARBA00022918"/>
    </source>
</evidence>
<dbReference type="Pfam" id="PF08284">
    <property type="entry name" value="RVP_2"/>
    <property type="match status" value="2"/>
</dbReference>
<dbReference type="Gene3D" id="4.10.60.10">
    <property type="entry name" value="Zinc finger, CCHC-type"/>
    <property type="match status" value="2"/>
</dbReference>
<evidence type="ECO:0000256" key="9">
    <source>
        <dbReference type="ARBA" id="ARBA00022884"/>
    </source>
</evidence>
<feature type="compositionally biased region" description="Polar residues" evidence="15">
    <location>
        <begin position="773"/>
        <end position="783"/>
    </location>
</feature>
<dbReference type="InterPro" id="IPR001878">
    <property type="entry name" value="Znf_CCHC"/>
</dbReference>
<dbReference type="Pfam" id="PF03732">
    <property type="entry name" value="Retrotrans_gag"/>
    <property type="match status" value="1"/>
</dbReference>
<keyword evidence="20" id="KW-1185">Reference proteome</keyword>
<feature type="region of interest" description="Disordered" evidence="15">
    <location>
        <begin position="2003"/>
        <end position="2079"/>
    </location>
</feature>
<feature type="compositionally biased region" description="Basic and acidic residues" evidence="15">
    <location>
        <begin position="784"/>
        <end position="795"/>
    </location>
</feature>
<reference evidence="19" key="1">
    <citation type="journal article" date="2022" name="Int. J. Mol. Sci.">
        <title>Draft Genome of Tanacetum Coccineum: Genomic Comparison of Closely Related Tanacetum-Family Plants.</title>
        <authorList>
            <person name="Yamashiro T."/>
            <person name="Shiraishi A."/>
            <person name="Nakayama K."/>
            <person name="Satake H."/>
        </authorList>
    </citation>
    <scope>NUCLEOTIDE SEQUENCE</scope>
</reference>
<sequence length="3171" mass="360731">MAPRGRPTRTTRSRPVTTTPPPVTTTPPPVTDPTTTTSVTSAQLQAMIDEGVTAVLAARAMTRNGYNSNGSGPRPAQTARECSYSEFLKCKPLDFKGTEGVVGLTRWFEKMESVFSISNCPATSQVKFATCTLQDDALTWWNSHVKTTTPEVAHAMPWAALKKMMTAKYCPKGEESMKLKTEMMFPEEVDKIEKYIGGLPDMILGSVKASKSKTMQEVIEFTTELMEDKTHAYAERQAERKRKYDDLSQNNQTYQQNKRQNTGRAYAAGNGDRKPYEGAKPRCPKCNFNHYGPCTPKCTNCKKLGHLAKDCRSRPATANNNNRNNNNNNNRNNNNNNNRNNNNQRAQGANTNAIVCFECGAPGHYRSNCPQWKNKNQGNGNGVARAYAVGVAGQNPDNNVVTGTFLLNNRCASILFDTGADRSFVSTQFSALINIAPTTLDHGYNVELADGRVIWVNTVLLGCTLNFLNHPFHVDLMPVEMGTYDVIIGMDWLTKNQAVIDCAKKIVRIPFGSEILIFHGDGRRMGCIPSLHVLHVPDIGFGGVLYIHHIGADPSTHIVRKEYRAGASGGNPPPATIHTWLERFNKQKPYSFEKAVAPVDAENWISHMEKIFDMMDCNDAFKTRLAVYKFEGDALAWWKAYKQAKGGDAWVLTLTWAAFKELFFLQFFPRAEQERLKREYHSIRQRASENSTEYMQRFLRLAGFLGQAAGTAEEQAKNFRWGLHKSILDHVMCIQFTDVAQVADAARNLEILRDRDDYDRSERSDKRHKSGDRYQSATQQNSYRGHDQKNDRQGSDRQGGGGNYRNNNNNNYSRDNNRSNLNRYRLYLLYDMNLTSRHGNRNSGAGRDQRNRGQQSHRSTNSGKSFEITSLFSICLKVHVSRSIIESGSQQSRVPSEGYTHPVCTTCGRRHPGECRRAAGTCFKCGQAGHLQRDCKKNTGASSSGHADKKPDASGRVFALTQDQAANTSGTITGALFIFGRAVFVLFDTGATHSVISTKFASCFTMTPILLDHVLCISTPMKDSARITHVYRDLPLQFDDKIRSVNALPLDMCEFDIILGIDWLAAHRATIDCHSHRVIFGDIHAPKFIYHGSLPGKSMKIISALKARTLLSHGCEGFLATIHDTTSDVSSIHDQPIVSEFQDVFPEELPGIPPIRDVEFNIELIPGAEPISKAPYRMAPIELKELKDQLQELLERGFIRPSVSPWGAPVLFVKKKDGSMRLCIDYRELNKITIRNRYPLPRIDDLFDQLQGAKHFSKIDLRSGYHQLRVKEQDISKTAFRTRYGHYEFLVMPFGLTNAPAVFMDLMNRVFHEFLDKFVIVFIDDILVFSKSKEEHEEHLRTVLQILRQEKLYAKFSKCEFWLSKVAFLGHIVSAEGITMDPAKVEAITKWPRPTSVTEVRSFLGLAGYYRRFVEGFSRLALPLTKLMRKGEKFVWNEEREKSFEELKQRLVSSPILTLPSGTGGFQIYSDASKKGLGCVLMQHGSDWPMPHGQNKSPMSLKYIFTQRELNMRQRRWLELLKDYDTNIQYHPGKANVVADALSRKSGMIAGIKVEEEIICDLERLDIELCVRGQNGFWASLRVEPNLISQIKAAQKDDGEIWAIIQNIDKQTEFRVDDDGILWQGTKLCVPEDPTLREALMTEAHSSPFSIHPDRLTKSAHFLPIRKDYPVSKLAEMFQQEIVRLHGTPSAIVSDRDPRFTSRFWKGLQKAWGTRLKFSTTFHPETDGQSERTIQTLEDMLRSCALEWAGNWDDYIWSLKVFLRVRRMIEVTNEKVAVAREKLKEAQDRRRVYATGHPERDGGCHAPTILRADSASSRFAKRIQPCDILGGNLTVTIHTWLERFNKQKPHSFEKAVAPVDAENWISHMEKIFDVMDCNDAFKTRLAVYKFEGDALAWWKAYKPGQRRTMCGVLTLDLGSFQRDVLFFSFFLEQSKERLHEGEYHSIRQGRVKAAGTAEEQAKNFRWGLHKSILDHVMCIQFTDVAQVADAARNLEILRDRDDYDRSERSDKRHKSGDRYQSDTQQNNYRSHDQKNDRQGSDRQGLMVVELPNSGAGRDQRNRGQQTHRSTNSGSQQSRVPSEGFLSLFATHCGRRHQDEVSSYCSVLCFKCGQLVIFSGTAKDRNWCSLVRLHQLHELLERGLFARVYAMGLHRFCLSIRRTVSMRLCIDYRELNKITIRNRYPLPRIDDLFDQLQGAKHFSKIDLRSGYHQLRVKEQDISKTAFRTRYGHYEFLVMPFGLTNAPAVFMDLLKPSFFMTSWTSFVIRVHERFMVFSKSREEHRGASPHSFLGLAGYYRRFVEGFSRLAVNLIQALCEKGEKFVWNEEREKSFEELKQRLVSSPILTLPSGSGGFQIYSDASKKGLGSAALSSLAKFGDTPFMALVVCHPGKANVVADALSRKSGMIAGIKVEEEIIRDLERLDIELCVRGQSGFWASLRVEPNLISQIKTAQKDDGEIWAIIQNIDQQTEFRVDDDGILWQGTKLCVPEDPTLREALMTEAHSSPFSIHPGSTKMYHDLKQHFWWSGMKRDVATFVSKCLICQQVKIEHQRASGLLQPLEIPVWKWDEISMDFVTGLPRTQRKHDAIWVVVDRLTKSAHFLPIRKDYPVSKIAEMFQQEIIRLHEQLFSDIVWESKKEILASPHPRKTTPLVQSCQRDPEAPALSLINQDLLYLKKGNSGPEKIVLSLHKFPAIIFNDVDIEERTSRWVNKCVKKFNPYARYGVEHWKNPHAKIFYIKMQKEPGKPKEVVYSNSKIIQVIKTYWELGHEHKFITEIVARRANECIVSITEPDYKNLNKNDIEDMYLLIMNGKVPDYAETGIEKHKMFSTIYEPVHGIIYKNSKKEKRMMRNSEIHKFCDATLKRVLEGLKSYNNDVKYGYIQRDLTEDEVEYFKLFKEEIEGLPKIDETYALSKPVTSNSAPTPQESKVVKNVNVIAPGMFRINPLKTSREGKSLPNKPINASVGTNSITVSQPHVITKKDANSDSNGLSSTGINITAKNRRPQPRSNTKNDKVPSASKSSCIKNKEVKVEEHHRNLLLSKKKKHVSFECNNIKLAIRNAKTKVVCAMCNQCLITANHDVCVLKYVNGMNSRGYPDLFMKFLGTVRFGNDHVAAILGSGDLQWGNILITRVYFVEGLGHNLFSVGKFCDSNLEVSFRRNTCFVRNLEGVDL</sequence>
<dbReference type="PANTHER" id="PTHR37984:SF5">
    <property type="entry name" value="PROTEIN NYNRIN-LIKE"/>
    <property type="match status" value="1"/>
</dbReference>
<dbReference type="PROSITE" id="PS50878">
    <property type="entry name" value="RT_POL"/>
    <property type="match status" value="1"/>
</dbReference>
<reference evidence="19" key="2">
    <citation type="submission" date="2022-01" db="EMBL/GenBank/DDBJ databases">
        <authorList>
            <person name="Yamashiro T."/>
            <person name="Shiraishi A."/>
            <person name="Satake H."/>
            <person name="Nakayama K."/>
        </authorList>
    </citation>
    <scope>NUCLEOTIDE SEQUENCE</scope>
</reference>
<dbReference type="SMART" id="SM00343">
    <property type="entry name" value="ZnF_C2HC"/>
    <property type="match status" value="3"/>
</dbReference>
<feature type="compositionally biased region" description="Polar residues" evidence="15">
    <location>
        <begin position="2062"/>
        <end position="2079"/>
    </location>
</feature>
<dbReference type="SUPFAM" id="SSF50630">
    <property type="entry name" value="Acid proteases"/>
    <property type="match status" value="2"/>
</dbReference>
<keyword evidence="9" id="KW-0694">RNA-binding</keyword>
<evidence type="ECO:0000259" key="16">
    <source>
        <dbReference type="PROSITE" id="PS50158"/>
    </source>
</evidence>
<dbReference type="InterPro" id="IPR001969">
    <property type="entry name" value="Aspartic_peptidase_AS"/>
</dbReference>
<evidence type="ECO:0000313" key="20">
    <source>
        <dbReference type="Proteomes" id="UP001151760"/>
    </source>
</evidence>
<dbReference type="SUPFAM" id="SSF57756">
    <property type="entry name" value="Retrovirus zinc finger-like domains"/>
    <property type="match status" value="1"/>
</dbReference>
<dbReference type="InterPro" id="IPR041588">
    <property type="entry name" value="Integrase_H2C2"/>
</dbReference>
<dbReference type="CDD" id="cd01647">
    <property type="entry name" value="RT_LTR"/>
    <property type="match status" value="2"/>
</dbReference>
<proteinExistence type="predicted"/>
<feature type="compositionally biased region" description="Basic and acidic residues" evidence="15">
    <location>
        <begin position="2003"/>
        <end position="2020"/>
    </location>
</feature>
<keyword evidence="1" id="KW-0645">Protease</keyword>
<gene>
    <name evidence="19" type="ORF">Tco_0750849</name>
</gene>
<dbReference type="PROSITE" id="PS00141">
    <property type="entry name" value="ASP_PROTEASE"/>
    <property type="match status" value="2"/>
</dbReference>
<dbReference type="InterPro" id="IPR005162">
    <property type="entry name" value="Retrotrans_gag_dom"/>
</dbReference>
<feature type="region of interest" description="Disordered" evidence="15">
    <location>
        <begin position="1"/>
        <end position="38"/>
    </location>
</feature>
<dbReference type="Pfam" id="PF17919">
    <property type="entry name" value="RT_RNaseH_2"/>
    <property type="match status" value="2"/>
</dbReference>
<evidence type="ECO:0000256" key="1">
    <source>
        <dbReference type="ARBA" id="ARBA00022670"/>
    </source>
</evidence>
<feature type="compositionally biased region" description="Pro residues" evidence="15">
    <location>
        <begin position="18"/>
        <end position="31"/>
    </location>
</feature>
<name>A0ABQ4Z627_9ASTR</name>
<feature type="domain" description="CCHC-type" evidence="16">
    <location>
        <begin position="297"/>
        <end position="313"/>
    </location>
</feature>
<keyword evidence="12" id="KW-0238">DNA-binding</keyword>
<evidence type="ECO:0000256" key="3">
    <source>
        <dbReference type="ARBA" id="ARBA00022695"/>
    </source>
</evidence>
<feature type="region of interest" description="Disordered" evidence="15">
    <location>
        <begin position="236"/>
        <end position="276"/>
    </location>
</feature>
<evidence type="ECO:0000256" key="2">
    <source>
        <dbReference type="ARBA" id="ARBA00022679"/>
    </source>
</evidence>
<comment type="caution">
    <text evidence="19">The sequence shown here is derived from an EMBL/GenBank/DDBJ whole genome shotgun (WGS) entry which is preliminary data.</text>
</comment>
<dbReference type="PANTHER" id="PTHR37984">
    <property type="entry name" value="PROTEIN CBG26694"/>
    <property type="match status" value="1"/>
</dbReference>
<feature type="compositionally biased region" description="Basic and acidic residues" evidence="15">
    <location>
        <begin position="2029"/>
        <end position="2040"/>
    </location>
</feature>
<dbReference type="InterPro" id="IPR043128">
    <property type="entry name" value="Rev_trsase/Diguanyl_cyclase"/>
</dbReference>
<feature type="compositionally biased region" description="Low complexity" evidence="15">
    <location>
        <begin position="804"/>
        <end position="818"/>
    </location>
</feature>
<dbReference type="CDD" id="cd00303">
    <property type="entry name" value="retropepsin_like"/>
    <property type="match status" value="2"/>
</dbReference>
<evidence type="ECO:0000256" key="8">
    <source>
        <dbReference type="ARBA" id="ARBA00022842"/>
    </source>
</evidence>
<keyword evidence="8" id="KW-0460">Magnesium</keyword>